<keyword evidence="1" id="KW-0732">Signal</keyword>
<protein>
    <submittedName>
        <fullName evidence="2">Uncharacterized protein</fullName>
    </submittedName>
</protein>
<feature type="signal peptide" evidence="1">
    <location>
        <begin position="1"/>
        <end position="18"/>
    </location>
</feature>
<evidence type="ECO:0000313" key="3">
    <source>
        <dbReference type="Proteomes" id="UP000054815"/>
    </source>
</evidence>
<evidence type="ECO:0000313" key="2">
    <source>
        <dbReference type="EMBL" id="KRX95254.1"/>
    </source>
</evidence>
<comment type="caution">
    <text evidence="2">The sequence shown here is derived from an EMBL/GenBank/DDBJ whole genome shotgun (WGS) entry which is preliminary data.</text>
</comment>
<feature type="non-terminal residue" evidence="2">
    <location>
        <position position="1"/>
    </location>
</feature>
<name>A0A0V0Y4F0_TRIPS</name>
<dbReference type="AlphaFoldDB" id="A0A0V0Y4F0"/>
<accession>A0A0V0Y4F0</accession>
<dbReference type="Proteomes" id="UP000054815">
    <property type="component" value="Unassembled WGS sequence"/>
</dbReference>
<feature type="chain" id="PRO_5006872944" evidence="1">
    <location>
        <begin position="19"/>
        <end position="50"/>
    </location>
</feature>
<organism evidence="2 3">
    <name type="scientific">Trichinella pseudospiralis</name>
    <name type="common">Parasitic roundworm</name>
    <dbReference type="NCBI Taxonomy" id="6337"/>
    <lineage>
        <taxon>Eukaryota</taxon>
        <taxon>Metazoa</taxon>
        <taxon>Ecdysozoa</taxon>
        <taxon>Nematoda</taxon>
        <taxon>Enoplea</taxon>
        <taxon>Dorylaimia</taxon>
        <taxon>Trichinellida</taxon>
        <taxon>Trichinellidae</taxon>
        <taxon>Trichinella</taxon>
    </lineage>
</organism>
<reference evidence="2 3" key="1">
    <citation type="submission" date="2015-01" db="EMBL/GenBank/DDBJ databases">
        <title>Evolution of Trichinella species and genotypes.</title>
        <authorList>
            <person name="Korhonen P.K."/>
            <person name="Edoardo P."/>
            <person name="Giuseppe L.R."/>
            <person name="Gasser R.B."/>
        </authorList>
    </citation>
    <scope>NUCLEOTIDE SEQUENCE [LARGE SCALE GENOMIC DNA]</scope>
    <source>
        <strain evidence="2">ISS141</strain>
    </source>
</reference>
<proteinExistence type="predicted"/>
<evidence type="ECO:0000256" key="1">
    <source>
        <dbReference type="SAM" id="SignalP"/>
    </source>
</evidence>
<dbReference type="EMBL" id="JYDU01000059">
    <property type="protein sequence ID" value="KRX95254.1"/>
    <property type="molecule type" value="Genomic_DNA"/>
</dbReference>
<sequence length="50" mass="5840">LSFYLFLFLFYISQLTDVSMYRLAEVEVAIFYLRTVSTNIVIQANNSIVL</sequence>
<gene>
    <name evidence="2" type="ORF">T4E_2412</name>
</gene>